<comment type="caution">
    <text evidence="8">The sequence shown here is derived from an EMBL/GenBank/DDBJ whole genome shotgun (WGS) entry which is preliminary data.</text>
</comment>
<dbReference type="PANTHER" id="PTHR47371:SF3">
    <property type="entry name" value="PHOSPHOGLYCEROL TRANSFERASE I"/>
    <property type="match status" value="1"/>
</dbReference>
<dbReference type="PATRIC" id="fig|106592.7.peg.5576"/>
<dbReference type="RefSeq" id="WP_053248734.1">
    <property type="nucleotide sequence ID" value="NZ_LGAP01000004.1"/>
</dbReference>
<evidence type="ECO:0000256" key="3">
    <source>
        <dbReference type="ARBA" id="ARBA00022692"/>
    </source>
</evidence>
<keyword evidence="3 6" id="KW-0812">Transmembrane</keyword>
<keyword evidence="5 6" id="KW-0472">Membrane</keyword>
<gene>
    <name evidence="8" type="ORF">AC244_10305</name>
</gene>
<feature type="transmembrane region" description="Helical" evidence="6">
    <location>
        <begin position="70"/>
        <end position="86"/>
    </location>
</feature>
<dbReference type="InterPro" id="IPR017850">
    <property type="entry name" value="Alkaline_phosphatase_core_sf"/>
</dbReference>
<proteinExistence type="predicted"/>
<dbReference type="InterPro" id="IPR050448">
    <property type="entry name" value="OpgB/LTA_synthase_biosynth"/>
</dbReference>
<accession>A0A0L8BYG6</accession>
<dbReference type="Gene3D" id="3.40.720.10">
    <property type="entry name" value="Alkaline Phosphatase, subunit A"/>
    <property type="match status" value="1"/>
</dbReference>
<feature type="domain" description="Sulfatase N-terminal" evidence="7">
    <location>
        <begin position="266"/>
        <end position="535"/>
    </location>
</feature>
<sequence>MRRRWRARKHEGFRLALLPFQLHDYPITLTVCCFILSCAVIFFTDRFALPKRERRANPSPFGRRQDMIDVIARLPVIALVFAGFFAGSWRPLYAAAGTMSFFIIFTGISRAKFKFIREPLIFSDIALVVDVFKYKTIFYASSLNIVFWTVAFLYVFGVSGLYLYFEPTVLPNSGKAFWILVMVAVAAGPWLLLFYGPVNRPTAALVQRLVKVLDVKMNTVRFGTFGSVIFRFIIWLGVKREKIVAELSEIVRAAVQDLIGDDGSPLIVVWQSESFIDMRHFGVDTLKMPTLDRLRRQAAQWGRLSSVFEGGYTLRTEFAVISGLVPDDIHVDASYPYLRASHYSDVVWPGKMKRAGWHTHFMHPYDRTFFLRHKAMPQLGFAELTMLDGFDHVPARDGPYVSDEKLATKVIDACEQLPEDKSGFVFVASMANHGPWEPGRVGDLTNPVDIYLAILEQSDAALKQLTDRLDKLDRPVWFVFYGDHAPLLKSFADPFPDPRTDYLIVPLAKAKSTHHRPTEPRDVAAWDLIEALLNHANLKKDTLR</sequence>
<keyword evidence="4 6" id="KW-1133">Transmembrane helix</keyword>
<dbReference type="AlphaFoldDB" id="A0A0L8BYG6"/>
<feature type="transmembrane region" description="Helical" evidence="6">
    <location>
        <begin position="177"/>
        <end position="198"/>
    </location>
</feature>
<evidence type="ECO:0000256" key="5">
    <source>
        <dbReference type="ARBA" id="ARBA00023136"/>
    </source>
</evidence>
<evidence type="ECO:0000256" key="1">
    <source>
        <dbReference type="ARBA" id="ARBA00004651"/>
    </source>
</evidence>
<evidence type="ECO:0000313" key="8">
    <source>
        <dbReference type="EMBL" id="KOF19767.1"/>
    </source>
</evidence>
<organism evidence="8 9">
    <name type="scientific">Ensifer adhaerens</name>
    <name type="common">Sinorhizobium morelense</name>
    <dbReference type="NCBI Taxonomy" id="106592"/>
    <lineage>
        <taxon>Bacteria</taxon>
        <taxon>Pseudomonadati</taxon>
        <taxon>Pseudomonadota</taxon>
        <taxon>Alphaproteobacteria</taxon>
        <taxon>Hyphomicrobiales</taxon>
        <taxon>Rhizobiaceae</taxon>
        <taxon>Sinorhizobium/Ensifer group</taxon>
        <taxon>Ensifer</taxon>
    </lineage>
</organism>
<keyword evidence="2" id="KW-1003">Cell membrane</keyword>
<evidence type="ECO:0000256" key="4">
    <source>
        <dbReference type="ARBA" id="ARBA00022989"/>
    </source>
</evidence>
<dbReference type="CDD" id="cd16015">
    <property type="entry name" value="LTA_synthase"/>
    <property type="match status" value="1"/>
</dbReference>
<comment type="subcellular location">
    <subcellularLocation>
        <location evidence="1">Cell membrane</location>
        <topology evidence="1">Multi-pass membrane protein</topology>
    </subcellularLocation>
</comment>
<feature type="transmembrane region" description="Helical" evidence="6">
    <location>
        <begin position="218"/>
        <end position="238"/>
    </location>
</feature>
<evidence type="ECO:0000256" key="2">
    <source>
        <dbReference type="ARBA" id="ARBA00022475"/>
    </source>
</evidence>
<evidence type="ECO:0000313" key="9">
    <source>
        <dbReference type="Proteomes" id="UP000037425"/>
    </source>
</evidence>
<dbReference type="EMBL" id="LGAP01000004">
    <property type="protein sequence ID" value="KOF19767.1"/>
    <property type="molecule type" value="Genomic_DNA"/>
</dbReference>
<dbReference type="InterPro" id="IPR000917">
    <property type="entry name" value="Sulfatase_N"/>
</dbReference>
<feature type="transmembrane region" description="Helical" evidence="6">
    <location>
        <begin position="27"/>
        <end position="49"/>
    </location>
</feature>
<dbReference type="GO" id="GO:0005886">
    <property type="term" value="C:plasma membrane"/>
    <property type="evidence" value="ECO:0007669"/>
    <property type="project" value="UniProtKB-SubCell"/>
</dbReference>
<reference evidence="9" key="1">
    <citation type="submission" date="2015-07" db="EMBL/GenBank/DDBJ databases">
        <title>Whole genome sequence of an Ensifer adhaerens strain isolated from a cave pool in the Wind Cave National Park.</title>
        <authorList>
            <person name="Eng W.W.H."/>
            <person name="Gan H.M."/>
            <person name="Barton H.A."/>
            <person name="Savka M.A."/>
        </authorList>
    </citation>
    <scope>NUCLEOTIDE SEQUENCE [LARGE SCALE GENOMIC DNA]</scope>
    <source>
        <strain evidence="9">SD006</strain>
    </source>
</reference>
<evidence type="ECO:0000259" key="7">
    <source>
        <dbReference type="Pfam" id="PF00884"/>
    </source>
</evidence>
<feature type="transmembrane region" description="Helical" evidence="6">
    <location>
        <begin position="145"/>
        <end position="165"/>
    </location>
</feature>
<name>A0A0L8BYG6_ENSAD</name>
<dbReference type="OrthoDB" id="5363296at2"/>
<evidence type="ECO:0000256" key="6">
    <source>
        <dbReference type="SAM" id="Phobius"/>
    </source>
</evidence>
<dbReference type="Proteomes" id="UP000037425">
    <property type="component" value="Unassembled WGS sequence"/>
</dbReference>
<protein>
    <submittedName>
        <fullName evidence="8">Capsular biosynthesis protein</fullName>
    </submittedName>
</protein>
<dbReference type="SUPFAM" id="SSF53649">
    <property type="entry name" value="Alkaline phosphatase-like"/>
    <property type="match status" value="1"/>
</dbReference>
<dbReference type="PANTHER" id="PTHR47371">
    <property type="entry name" value="LIPOTEICHOIC ACID SYNTHASE"/>
    <property type="match status" value="1"/>
</dbReference>
<feature type="transmembrane region" description="Helical" evidence="6">
    <location>
        <begin position="92"/>
        <end position="108"/>
    </location>
</feature>
<dbReference type="Pfam" id="PF00884">
    <property type="entry name" value="Sulfatase"/>
    <property type="match status" value="1"/>
</dbReference>